<feature type="region of interest" description="Disordered" evidence="1">
    <location>
        <begin position="521"/>
        <end position="582"/>
    </location>
</feature>
<feature type="compositionally biased region" description="Basic and acidic residues" evidence="1">
    <location>
        <begin position="1090"/>
        <end position="1118"/>
    </location>
</feature>
<dbReference type="InterPro" id="IPR012677">
    <property type="entry name" value="Nucleotide-bd_a/b_plait_sf"/>
</dbReference>
<dbReference type="STRING" id="671987.R0J210"/>
<name>R0J210_EXST2</name>
<feature type="compositionally biased region" description="Basic residues" evidence="1">
    <location>
        <begin position="777"/>
        <end position="790"/>
    </location>
</feature>
<gene>
    <name evidence="2" type="ORF">SETTUDRAFT_36496</name>
</gene>
<feature type="compositionally biased region" description="Basic and acidic residues" evidence="1">
    <location>
        <begin position="1250"/>
        <end position="1263"/>
    </location>
</feature>
<feature type="compositionally biased region" description="Polar residues" evidence="1">
    <location>
        <begin position="1326"/>
        <end position="1335"/>
    </location>
</feature>
<dbReference type="SUPFAM" id="SSF54928">
    <property type="entry name" value="RNA-binding domain, RBD"/>
    <property type="match status" value="1"/>
</dbReference>
<feature type="region of interest" description="Disordered" evidence="1">
    <location>
        <begin position="727"/>
        <end position="839"/>
    </location>
</feature>
<dbReference type="GeneID" id="19404144"/>
<dbReference type="OrthoDB" id="3800936at2759"/>
<feature type="compositionally biased region" description="Polar residues" evidence="1">
    <location>
        <begin position="296"/>
        <end position="306"/>
    </location>
</feature>
<feature type="compositionally biased region" description="Polar residues" evidence="1">
    <location>
        <begin position="1231"/>
        <end position="1242"/>
    </location>
</feature>
<feature type="region of interest" description="Disordered" evidence="1">
    <location>
        <begin position="295"/>
        <end position="387"/>
    </location>
</feature>
<evidence type="ECO:0000313" key="2">
    <source>
        <dbReference type="EMBL" id="EOA91000.1"/>
    </source>
</evidence>
<feature type="compositionally biased region" description="Basic and acidic residues" evidence="1">
    <location>
        <begin position="1216"/>
        <end position="1225"/>
    </location>
</feature>
<evidence type="ECO:0008006" key="4">
    <source>
        <dbReference type="Google" id="ProtNLM"/>
    </source>
</evidence>
<feature type="compositionally biased region" description="Basic and acidic residues" evidence="1">
    <location>
        <begin position="1128"/>
        <end position="1138"/>
    </location>
</feature>
<dbReference type="CDD" id="cd00590">
    <property type="entry name" value="RRM_SF"/>
    <property type="match status" value="1"/>
</dbReference>
<feature type="compositionally biased region" description="Basic and acidic residues" evidence="1">
    <location>
        <begin position="1187"/>
        <end position="1205"/>
    </location>
</feature>
<dbReference type="Proteomes" id="UP000016935">
    <property type="component" value="Unassembled WGS sequence"/>
</dbReference>
<feature type="compositionally biased region" description="Low complexity" evidence="1">
    <location>
        <begin position="1336"/>
        <end position="1359"/>
    </location>
</feature>
<feature type="compositionally biased region" description="Polar residues" evidence="1">
    <location>
        <begin position="1281"/>
        <end position="1301"/>
    </location>
</feature>
<feature type="compositionally biased region" description="Basic and acidic residues" evidence="1">
    <location>
        <begin position="1162"/>
        <end position="1171"/>
    </location>
</feature>
<feature type="compositionally biased region" description="Low complexity" evidence="1">
    <location>
        <begin position="1014"/>
        <end position="1023"/>
    </location>
</feature>
<feature type="compositionally biased region" description="Basic residues" evidence="1">
    <location>
        <begin position="1365"/>
        <end position="1377"/>
    </location>
</feature>
<dbReference type="RefSeq" id="XP_008021310.1">
    <property type="nucleotide sequence ID" value="XM_008023119.1"/>
</dbReference>
<feature type="compositionally biased region" description="Basic residues" evidence="1">
    <location>
        <begin position="259"/>
        <end position="271"/>
    </location>
</feature>
<feature type="region of interest" description="Disordered" evidence="1">
    <location>
        <begin position="853"/>
        <end position="1416"/>
    </location>
</feature>
<reference evidence="2 3" key="1">
    <citation type="journal article" date="2012" name="PLoS Pathog.">
        <title>Diverse lifestyles and strategies of plant pathogenesis encoded in the genomes of eighteen Dothideomycetes fungi.</title>
        <authorList>
            <person name="Ohm R.A."/>
            <person name="Feau N."/>
            <person name="Henrissat B."/>
            <person name="Schoch C.L."/>
            <person name="Horwitz B.A."/>
            <person name="Barry K.W."/>
            <person name="Condon B.J."/>
            <person name="Copeland A.C."/>
            <person name="Dhillon B."/>
            <person name="Glaser F."/>
            <person name="Hesse C.N."/>
            <person name="Kosti I."/>
            <person name="LaButti K."/>
            <person name="Lindquist E.A."/>
            <person name="Lucas S."/>
            <person name="Salamov A.A."/>
            <person name="Bradshaw R.E."/>
            <person name="Ciuffetti L."/>
            <person name="Hamelin R.C."/>
            <person name="Kema G.H.J."/>
            <person name="Lawrence C."/>
            <person name="Scott J.A."/>
            <person name="Spatafora J.W."/>
            <person name="Turgeon B.G."/>
            <person name="de Wit P.J.G.M."/>
            <person name="Zhong S."/>
            <person name="Goodwin S.B."/>
            <person name="Grigoriev I.V."/>
        </authorList>
    </citation>
    <scope>NUCLEOTIDE SEQUENCE [LARGE SCALE GENOMIC DNA]</scope>
    <source>
        <strain evidence="3">28A</strain>
    </source>
</reference>
<dbReference type="GO" id="GO:0003676">
    <property type="term" value="F:nucleic acid binding"/>
    <property type="evidence" value="ECO:0007669"/>
    <property type="project" value="InterPro"/>
</dbReference>
<keyword evidence="3" id="KW-1185">Reference proteome</keyword>
<feature type="compositionally biased region" description="Polar residues" evidence="1">
    <location>
        <begin position="546"/>
        <end position="569"/>
    </location>
</feature>
<organism evidence="2 3">
    <name type="scientific">Exserohilum turcicum (strain 28A)</name>
    <name type="common">Northern leaf blight fungus</name>
    <name type="synonym">Setosphaeria turcica</name>
    <dbReference type="NCBI Taxonomy" id="671987"/>
    <lineage>
        <taxon>Eukaryota</taxon>
        <taxon>Fungi</taxon>
        <taxon>Dikarya</taxon>
        <taxon>Ascomycota</taxon>
        <taxon>Pezizomycotina</taxon>
        <taxon>Dothideomycetes</taxon>
        <taxon>Pleosporomycetidae</taxon>
        <taxon>Pleosporales</taxon>
        <taxon>Pleosporineae</taxon>
        <taxon>Pleosporaceae</taxon>
        <taxon>Exserohilum</taxon>
    </lineage>
</organism>
<dbReference type="Gene3D" id="3.30.70.330">
    <property type="match status" value="1"/>
</dbReference>
<feature type="compositionally biased region" description="Basic and acidic residues" evidence="1">
    <location>
        <begin position="1024"/>
        <end position="1035"/>
    </location>
</feature>
<feature type="region of interest" description="Disordered" evidence="1">
    <location>
        <begin position="241"/>
        <end position="276"/>
    </location>
</feature>
<dbReference type="HOGENOM" id="CLU_266975_0_0_1"/>
<dbReference type="EMBL" id="KB908482">
    <property type="protein sequence ID" value="EOA91000.1"/>
    <property type="molecule type" value="Genomic_DNA"/>
</dbReference>
<feature type="compositionally biased region" description="Low complexity" evidence="1">
    <location>
        <begin position="987"/>
        <end position="999"/>
    </location>
</feature>
<sequence length="1453" mass="158444">MAEATSQPATVPTVEEPVTVNADQQTTVSVNMVEPIFDPQHAIRDPRFAPGARQAFFSTKLGTQAPRSLGPVLAPPVVRSISDPATVVQAARYWQTKYKSADYFKDQCLCILPNQGWIVEDLWDIVDLHVEGRRFCEQMLKFIMRDTWYAADKFAKDWARIHPERFDFTGINIGNVYDLNDPLTAIDQIFTFGETASFPRVFLWHVAFILISNWNDFNQKNNAALEVRKTRQLSVVTEQDTNEAAESLARAPASDVKKAGKKNRKHRRRRSGYLTASIVPSASGDLARSTIAAFTPPNQTKSQPHTQHIVPRVSQQPGDQVHPRTSGIESTVGPPTASPNTRLHASNLHRGNRNLGSGSYGQTKGRVENESRMVSGSFSRQKPVPVTGMQPQYVPTHMPMGPQMAPQMMPGSAMGSYVLGPPMMPQPGYPIQSVDPVIASRAHMGYQPDATRTLQMPPPYINQPRGPHAMLMGDMTNMHFQGQMSAQVVESRAPMSRRLNYANTNQLFDPYSGTNRKFSSVQGYNDATRKGGPGGFVAPQNRGRKMSSSGGRPAYNSYNPMSSSTSHYTEFSARRRVSEDDPNITGDTVFGCGHTWIGPKNATVNELWIGDLPHDVLESELLQMFEQMVKITSVSISLRSNATKGPFHAFATRFASHSDTKTALTIIHLNPRLRNGEVRPAISVPRRFYQKELPVTAFFDHSRAGQATNSHTRVVTNISFDEKKDARDFNDTKDTTGGMVLYSPQDARSGLPKKPPAQSETMRQLEAGSPEHEKSKRPQKSPAKKGKGKNKRDSPAGKEGSVSDKANADGKLTIDVFPTTSIREHQDNGAADANVDDTSSTEVQVVLATNTMLDVGHAPDDGQELDAQPGEQPTQSDDPKDKGELLIVTLPQTDHFDPEVCLEKTPSPVAQDIPSTTSATQADKEDDDNLPQLFVEDAPPLTAGEQTSDDEGKNDNSFHSAPEVQPEAIQVETEAEVRDEGVSANQESPESPVVVSIVAEELDLDTDRALYTQPEEPAPASSDAEAKPEDAKPEDNYQQDSPVASVAAHEEASSATKDAMMSAPIDMTKKGGAQHMQSLHPFATKNKAQAKKEREIKRKQQKKEEADRIAKAKADKASKVACSKKAKKDVDFQAKDEASVSPGPSSMAVDASSDQEVSMTNTEERIHEMKKSKTKPKAQPADPSTENQKKETRAEEMNRPARDTPEDVSSVTQAGDKVKAEEASGVKKNSRSPLSGPTSTVAQEVVFLKTHPDREVDNPRDDSPTTTTQKPDCEAVWVIVSAQSLPTGATPTASYPSSPQHMSKIPGQYLSRTSSVSTLAAEAPSAPTNNSSVPNDATGTADTTQGTYTGTTATNSDTAPIETPKKKKKRKNRKKKASTVEPGNSNQSEMGAKPSNIVSGGHEEDLQGGDPFGPQLSHIDTIRRAVKKDTASHLARTIARLEKEAEEREVAGI</sequence>
<dbReference type="eggNOG" id="ENOG502SZFX">
    <property type="taxonomic scope" value="Eukaryota"/>
</dbReference>
<evidence type="ECO:0000256" key="1">
    <source>
        <dbReference type="SAM" id="MobiDB-lite"/>
    </source>
</evidence>
<dbReference type="InterPro" id="IPR035979">
    <property type="entry name" value="RBD_domain_sf"/>
</dbReference>
<reference evidence="2 3" key="2">
    <citation type="journal article" date="2013" name="PLoS Genet.">
        <title>Comparative genome structure, secondary metabolite, and effector coding capacity across Cochliobolus pathogens.</title>
        <authorList>
            <person name="Condon B.J."/>
            <person name="Leng Y."/>
            <person name="Wu D."/>
            <person name="Bushley K.E."/>
            <person name="Ohm R.A."/>
            <person name="Otillar R."/>
            <person name="Martin J."/>
            <person name="Schackwitz W."/>
            <person name="Grimwood J."/>
            <person name="MohdZainudin N."/>
            <person name="Xue C."/>
            <person name="Wang R."/>
            <person name="Manning V.A."/>
            <person name="Dhillon B."/>
            <person name="Tu Z.J."/>
            <person name="Steffenson B.J."/>
            <person name="Salamov A."/>
            <person name="Sun H."/>
            <person name="Lowry S."/>
            <person name="LaButti K."/>
            <person name="Han J."/>
            <person name="Copeland A."/>
            <person name="Lindquist E."/>
            <person name="Barry K."/>
            <person name="Schmutz J."/>
            <person name="Baker S.E."/>
            <person name="Ciuffetti L.M."/>
            <person name="Grigoriev I.V."/>
            <person name="Zhong S."/>
            <person name="Turgeon B.G."/>
        </authorList>
    </citation>
    <scope>NUCLEOTIDE SEQUENCE [LARGE SCALE GENOMIC DNA]</scope>
    <source>
        <strain evidence="3">28A</strain>
    </source>
</reference>
<evidence type="ECO:0000313" key="3">
    <source>
        <dbReference type="Proteomes" id="UP000016935"/>
    </source>
</evidence>
<feature type="compositionally biased region" description="Polar residues" evidence="1">
    <location>
        <begin position="1152"/>
        <end position="1161"/>
    </location>
</feature>
<proteinExistence type="predicted"/>
<accession>R0J210</accession>
<protein>
    <recommendedName>
        <fullName evidence="4">RRM domain-containing protein</fullName>
    </recommendedName>
</protein>